<keyword evidence="5" id="KW-0732">Signal</keyword>
<dbReference type="SMART" id="SM00130">
    <property type="entry name" value="KR"/>
    <property type="match status" value="2"/>
</dbReference>
<dbReference type="Gene3D" id="2.40.10.10">
    <property type="entry name" value="Trypsin-like serine proteases"/>
    <property type="match status" value="1"/>
</dbReference>
<feature type="domain" description="Kringle" evidence="13">
    <location>
        <begin position="110"/>
        <end position="189"/>
    </location>
</feature>
<evidence type="ECO:0000256" key="3">
    <source>
        <dbReference type="ARBA" id="ARBA00022670"/>
    </source>
</evidence>
<comment type="caution">
    <text evidence="12">Lacks conserved residue(s) required for the propagation of feature annotation.</text>
</comment>
<dbReference type="SMART" id="SM00020">
    <property type="entry name" value="Tryp_SPc"/>
    <property type="match status" value="1"/>
</dbReference>
<dbReference type="InterPro" id="IPR018056">
    <property type="entry name" value="Kringle_CS"/>
</dbReference>
<dbReference type="PROSITE" id="PS50240">
    <property type="entry name" value="TRYPSIN_DOM"/>
    <property type="match status" value="1"/>
</dbReference>
<evidence type="ECO:0000256" key="6">
    <source>
        <dbReference type="ARBA" id="ARBA00022737"/>
    </source>
</evidence>
<dbReference type="InterPro" id="IPR003609">
    <property type="entry name" value="Pan_app"/>
</dbReference>
<dbReference type="SUPFAM" id="SSF57440">
    <property type="entry name" value="Kringle-like"/>
    <property type="match status" value="2"/>
</dbReference>
<dbReference type="InterPro" id="IPR001314">
    <property type="entry name" value="Peptidase_S1A"/>
</dbReference>
<keyword evidence="1 11" id="KW-0721">Serine protease homolog</keyword>
<keyword evidence="16" id="KW-1185">Reference proteome</keyword>
<evidence type="ECO:0000256" key="1">
    <source>
        <dbReference type="ARBA" id="ARBA00022542"/>
    </source>
</evidence>
<dbReference type="OMA" id="LECQPWS"/>
<evidence type="ECO:0000256" key="8">
    <source>
        <dbReference type="ARBA" id="ARBA00022825"/>
    </source>
</evidence>
<reference evidence="15" key="2">
    <citation type="submission" date="2025-09" db="UniProtKB">
        <authorList>
            <consortium name="Ensembl"/>
        </authorList>
    </citation>
    <scope>IDENTIFICATION</scope>
</reference>
<keyword evidence="4" id="KW-0356">Hemostasis</keyword>
<dbReference type="SMART" id="SM00473">
    <property type="entry name" value="PAN_AP"/>
    <property type="match status" value="1"/>
</dbReference>
<dbReference type="GO" id="GO:0005615">
    <property type="term" value="C:extracellular space"/>
    <property type="evidence" value="ECO:0007669"/>
    <property type="project" value="TreeGrafter"/>
</dbReference>
<dbReference type="Proteomes" id="UP000694388">
    <property type="component" value="Unplaced"/>
</dbReference>
<dbReference type="GO" id="GO:0005102">
    <property type="term" value="F:signaling receptor binding"/>
    <property type="evidence" value="ECO:0007669"/>
    <property type="project" value="TreeGrafter"/>
</dbReference>
<dbReference type="InterPro" id="IPR024174">
    <property type="entry name" value="HGF/MST1"/>
</dbReference>
<accession>A0A8C4NMQ2</accession>
<dbReference type="PROSITE" id="PS00021">
    <property type="entry name" value="KRINGLE_1"/>
    <property type="match status" value="2"/>
</dbReference>
<dbReference type="InterPro" id="IPR000001">
    <property type="entry name" value="Kringle"/>
</dbReference>
<organism evidence="15 16">
    <name type="scientific">Eptatretus burgeri</name>
    <name type="common">Inshore hagfish</name>
    <dbReference type="NCBI Taxonomy" id="7764"/>
    <lineage>
        <taxon>Eukaryota</taxon>
        <taxon>Metazoa</taxon>
        <taxon>Chordata</taxon>
        <taxon>Craniata</taxon>
        <taxon>Vertebrata</taxon>
        <taxon>Cyclostomata</taxon>
        <taxon>Myxini</taxon>
        <taxon>Myxiniformes</taxon>
        <taxon>Myxinidae</taxon>
        <taxon>Eptatretinae</taxon>
        <taxon>Eptatretus</taxon>
    </lineage>
</organism>
<dbReference type="CDD" id="cd01099">
    <property type="entry name" value="PAN_AP_HGF"/>
    <property type="match status" value="1"/>
</dbReference>
<dbReference type="InterPro" id="IPR033116">
    <property type="entry name" value="TRYPSIN_SER"/>
</dbReference>
<dbReference type="Ensembl" id="ENSEBUT00000007953.1">
    <property type="protein sequence ID" value="ENSEBUP00000007471.1"/>
    <property type="gene ID" value="ENSEBUG00000004879.1"/>
</dbReference>
<dbReference type="FunFam" id="2.40.10.10:FF:000003">
    <property type="entry name" value="Transmembrane serine protease 3"/>
    <property type="match status" value="1"/>
</dbReference>
<keyword evidence="8" id="KW-0720">Serine protease</keyword>
<dbReference type="Pfam" id="PF00024">
    <property type="entry name" value="PAN_1"/>
    <property type="match status" value="1"/>
</dbReference>
<keyword evidence="10 12" id="KW-1015">Disulfide bond</keyword>
<name>A0A8C4NMQ2_EPTBU</name>
<comment type="similarity">
    <text evidence="11">Belongs to the peptidase S1 family. Plasminogen subfamily.</text>
</comment>
<evidence type="ECO:0000256" key="9">
    <source>
        <dbReference type="ARBA" id="ARBA00023084"/>
    </source>
</evidence>
<keyword evidence="6" id="KW-0677">Repeat</keyword>
<dbReference type="GeneTree" id="ENSGT00940000155208"/>
<dbReference type="InterPro" id="IPR050759">
    <property type="entry name" value="Serine_protease_kringle"/>
</dbReference>
<dbReference type="InterPro" id="IPR043504">
    <property type="entry name" value="Peptidase_S1_PA_chymotrypsin"/>
</dbReference>
<feature type="disulfide bond" evidence="12">
    <location>
        <begin position="253"/>
        <end position="276"/>
    </location>
</feature>
<keyword evidence="3" id="KW-0645">Protease</keyword>
<dbReference type="CDD" id="cd00108">
    <property type="entry name" value="KR"/>
    <property type="match status" value="2"/>
</dbReference>
<evidence type="ECO:0000259" key="13">
    <source>
        <dbReference type="PROSITE" id="PS50070"/>
    </source>
</evidence>
<dbReference type="PRINTS" id="PR00722">
    <property type="entry name" value="CHYMOTRYPSIN"/>
</dbReference>
<feature type="disulfide bond" evidence="12">
    <location>
        <begin position="204"/>
        <end position="281"/>
    </location>
</feature>
<keyword evidence="9" id="KW-0094">Blood coagulation</keyword>
<dbReference type="Gene3D" id="2.40.20.10">
    <property type="entry name" value="Plasminogen Kringle 4"/>
    <property type="match status" value="2"/>
</dbReference>
<dbReference type="PANTHER" id="PTHR24261:SF7">
    <property type="entry name" value="KRINGLE DOMAIN-CONTAINING PROTEIN"/>
    <property type="match status" value="1"/>
</dbReference>
<dbReference type="Pfam" id="PF00051">
    <property type="entry name" value="Kringle"/>
    <property type="match status" value="2"/>
</dbReference>
<keyword evidence="7" id="KW-0378">Hydrolase</keyword>
<evidence type="ECO:0000256" key="2">
    <source>
        <dbReference type="ARBA" id="ARBA00022572"/>
    </source>
</evidence>
<proteinExistence type="inferred from homology"/>
<dbReference type="InterPro" id="IPR038178">
    <property type="entry name" value="Kringle_sf"/>
</dbReference>
<dbReference type="Gene3D" id="3.50.4.10">
    <property type="entry name" value="Hepatocyte Growth Factor"/>
    <property type="match status" value="1"/>
</dbReference>
<dbReference type="PIRSF" id="PIRSF001152">
    <property type="entry name" value="HGF_MST1"/>
    <property type="match status" value="1"/>
</dbReference>
<dbReference type="AlphaFoldDB" id="A0A8C4NMQ2"/>
<dbReference type="InterPro" id="IPR001254">
    <property type="entry name" value="Trypsin_dom"/>
</dbReference>
<dbReference type="InterPro" id="IPR013806">
    <property type="entry name" value="Kringle-like"/>
</dbReference>
<evidence type="ECO:0000313" key="16">
    <source>
        <dbReference type="Proteomes" id="UP000694388"/>
    </source>
</evidence>
<evidence type="ECO:0000256" key="5">
    <source>
        <dbReference type="ARBA" id="ARBA00022729"/>
    </source>
</evidence>
<feature type="domain" description="Kringle" evidence="13">
    <location>
        <begin position="203"/>
        <end position="281"/>
    </location>
</feature>
<dbReference type="PANTHER" id="PTHR24261">
    <property type="entry name" value="PLASMINOGEN-RELATED"/>
    <property type="match status" value="1"/>
</dbReference>
<dbReference type="InterPro" id="IPR009003">
    <property type="entry name" value="Peptidase_S1_PA"/>
</dbReference>
<evidence type="ECO:0000256" key="7">
    <source>
        <dbReference type="ARBA" id="ARBA00022801"/>
    </source>
</evidence>
<protein>
    <recommendedName>
        <fullName evidence="17">Plasminogen</fullName>
    </recommendedName>
</protein>
<dbReference type="SUPFAM" id="SSF57414">
    <property type="entry name" value="Hairpin loop containing domain-like"/>
    <property type="match status" value="1"/>
</dbReference>
<sequence>PSLSYLTPTPPHIPTTPYPCNFASHLAKASIPGYRRRPDVFLIYSPRNRHTARSEAECVAHCNEETRFTCRSAVFRESTHSCKTFPVIRKNNNIRRKGNVLLEKLDIPSECREDEGISYRGTLATTKRGFTCQAWASQTPHKPRYSPTSNPDAGLEVNFCRNPDKDKKGPWCYTTDPLERFDYCNVPLCEGEEPPSTGDTTTSCYSNDGETYRGFVSTTISGRTCQQWSSLLPHHHFTTPEVYSCKGLENNYCRNPNGREAPWCHTLDEDVRWEFCDVPQCGAAPAPAPAPTMISQQDQTDALPGLTPNIASTSGTKCGVQAVPPKRCVTRIVGGCDAKANSWPWQVALRKKLWIGSSLDSSHCAGVLIDRSWVLTAEHCLKESKEKYRLYLGMHVDNRRDASVQEADVSAMYLEPSGNDIALIHIDPPAQIGSTIDVACLPSTVPLPQPGTSCFITGWGDTKGTEYNHVLKQAEVPLVSHKTCNSATYLQNSVSRNQFCAGYSQGGTDTCGGDSGGPLVCEDEGRYVLYGITSWGKGCGLPNKPGVYTRVSAFMQWIQSVMDNHS</sequence>
<dbReference type="Pfam" id="PF00089">
    <property type="entry name" value="Trypsin"/>
    <property type="match status" value="1"/>
</dbReference>
<evidence type="ECO:0008006" key="17">
    <source>
        <dbReference type="Google" id="ProtNLM"/>
    </source>
</evidence>
<reference evidence="15" key="1">
    <citation type="submission" date="2025-08" db="UniProtKB">
        <authorList>
            <consortium name="Ensembl"/>
        </authorList>
    </citation>
    <scope>IDENTIFICATION</scope>
</reference>
<evidence type="ECO:0000256" key="10">
    <source>
        <dbReference type="ARBA" id="ARBA00023157"/>
    </source>
</evidence>
<evidence type="ECO:0000256" key="11">
    <source>
        <dbReference type="PIRNR" id="PIRNR001152"/>
    </source>
</evidence>
<dbReference type="GO" id="GO:0007596">
    <property type="term" value="P:blood coagulation"/>
    <property type="evidence" value="ECO:0007669"/>
    <property type="project" value="UniProtKB-KW"/>
</dbReference>
<feature type="domain" description="Peptidase S1" evidence="14">
    <location>
        <begin position="332"/>
        <end position="563"/>
    </location>
</feature>
<dbReference type="CDD" id="cd00190">
    <property type="entry name" value="Tryp_SPc"/>
    <property type="match status" value="1"/>
</dbReference>
<keyword evidence="2 12" id="KW-0420">Kringle</keyword>
<evidence type="ECO:0000256" key="12">
    <source>
        <dbReference type="PROSITE-ProRule" id="PRU00121"/>
    </source>
</evidence>
<dbReference type="GO" id="GO:0004252">
    <property type="term" value="F:serine-type endopeptidase activity"/>
    <property type="evidence" value="ECO:0007669"/>
    <property type="project" value="InterPro"/>
</dbReference>
<evidence type="ECO:0000259" key="14">
    <source>
        <dbReference type="PROSITE" id="PS50240"/>
    </source>
</evidence>
<evidence type="ECO:0000313" key="15">
    <source>
        <dbReference type="Ensembl" id="ENSEBUP00000007471.1"/>
    </source>
</evidence>
<dbReference type="PROSITE" id="PS00135">
    <property type="entry name" value="TRYPSIN_SER"/>
    <property type="match status" value="1"/>
</dbReference>
<feature type="disulfide bond" evidence="12">
    <location>
        <begin position="225"/>
        <end position="264"/>
    </location>
</feature>
<evidence type="ECO:0000256" key="4">
    <source>
        <dbReference type="ARBA" id="ARBA00022696"/>
    </source>
</evidence>
<dbReference type="PROSITE" id="PS50070">
    <property type="entry name" value="KRINGLE_2"/>
    <property type="match status" value="2"/>
</dbReference>
<dbReference type="PRINTS" id="PR00018">
    <property type="entry name" value="KRINGLE"/>
</dbReference>
<dbReference type="GO" id="GO:0006508">
    <property type="term" value="P:proteolysis"/>
    <property type="evidence" value="ECO:0007669"/>
    <property type="project" value="UniProtKB-KW"/>
</dbReference>
<dbReference type="SUPFAM" id="SSF50494">
    <property type="entry name" value="Trypsin-like serine proteases"/>
    <property type="match status" value="1"/>
</dbReference>